<keyword evidence="3" id="KW-1185">Reference proteome</keyword>
<evidence type="ECO:0000313" key="2">
    <source>
        <dbReference type="EMBL" id="TKR86427.1"/>
    </source>
</evidence>
<dbReference type="STRING" id="34508.A0A4U5NS35"/>
<accession>A0A4U5NS35</accession>
<comment type="caution">
    <text evidence="2">The sequence shown here is derived from an EMBL/GenBank/DDBJ whole genome shotgun (WGS) entry which is preliminary data.</text>
</comment>
<dbReference type="OrthoDB" id="71307at2759"/>
<reference evidence="2 3" key="1">
    <citation type="journal article" date="2015" name="Genome Biol.">
        <title>Comparative genomics of Steinernema reveals deeply conserved gene regulatory networks.</title>
        <authorList>
            <person name="Dillman A.R."/>
            <person name="Macchietto M."/>
            <person name="Porter C.F."/>
            <person name="Rogers A."/>
            <person name="Williams B."/>
            <person name="Antoshechkin I."/>
            <person name="Lee M.M."/>
            <person name="Goodwin Z."/>
            <person name="Lu X."/>
            <person name="Lewis E.E."/>
            <person name="Goodrich-Blair H."/>
            <person name="Stock S.P."/>
            <person name="Adams B.J."/>
            <person name="Sternberg P.W."/>
            <person name="Mortazavi A."/>
        </authorList>
    </citation>
    <scope>NUCLEOTIDE SEQUENCE [LARGE SCALE GENOMIC DNA]</scope>
    <source>
        <strain evidence="2 3">ALL</strain>
    </source>
</reference>
<sequence length="558" mass="63453">MKNLDFAARVVITVSTWRRTLAIFLSACAELHENIVFERLIYFCQAAKKKLCSFRVFRICKTFLGKRNRVRTMRSLDLPNTVDILEGMELENAFSLVGSYREYIKRCPEHRFIKRILMHIANGNYEQYKRSIDSAHALIHSQAYTNGSFSGLKGGLIPLTQDGVRRKLYENVIKLGHDRESRTTVFMYLCVTHQTRSYKRQDCHEANHGYCRILLDLLNHASPTAIRDELMICSKIGERTAVHLAAASGQACQLATLLKSGIYLDPTDRSGRTPLHYAIDRSNIILALILVWKGADSSKSEDDRPHSSPKLLSLSKTTTQQLGKYLNNRLDYASRKFMNWVSDFCGEHFDIRQTTCSEIHSVRFSRDSDDLSISACTREDLLRSVMLEFKTNVAAADLSGGFSPSLFMIPVFYRPHPNGENPELCRTDFFSSCNQVERVISGRVLAKGLESLKGPKDPNGGNIHDKNKINFSFKGDYMGMFLESAIEPEHNGFFYMYSLPNHIVPETHQIFFNLDVKCISKEQLQSCFFLVGVVATKRKTPLQPCSPPTNNSVKHKKD</sequence>
<dbReference type="Proteomes" id="UP000298663">
    <property type="component" value="Unassembled WGS sequence"/>
</dbReference>
<dbReference type="Gene3D" id="1.25.40.20">
    <property type="entry name" value="Ankyrin repeat-containing domain"/>
    <property type="match status" value="1"/>
</dbReference>
<evidence type="ECO:0000256" key="1">
    <source>
        <dbReference type="PROSITE-ProRule" id="PRU00023"/>
    </source>
</evidence>
<keyword evidence="1" id="KW-0040">ANK repeat</keyword>
<organism evidence="2 3">
    <name type="scientific">Steinernema carpocapsae</name>
    <name type="common">Entomopathogenic nematode</name>
    <dbReference type="NCBI Taxonomy" id="34508"/>
    <lineage>
        <taxon>Eukaryota</taxon>
        <taxon>Metazoa</taxon>
        <taxon>Ecdysozoa</taxon>
        <taxon>Nematoda</taxon>
        <taxon>Chromadorea</taxon>
        <taxon>Rhabditida</taxon>
        <taxon>Tylenchina</taxon>
        <taxon>Panagrolaimomorpha</taxon>
        <taxon>Strongyloidoidea</taxon>
        <taxon>Steinernematidae</taxon>
        <taxon>Steinernema</taxon>
    </lineage>
</organism>
<dbReference type="EMBL" id="AZBU02000003">
    <property type="protein sequence ID" value="TKR86427.1"/>
    <property type="molecule type" value="Genomic_DNA"/>
</dbReference>
<dbReference type="InterPro" id="IPR036770">
    <property type="entry name" value="Ankyrin_rpt-contain_sf"/>
</dbReference>
<dbReference type="InterPro" id="IPR002110">
    <property type="entry name" value="Ankyrin_rpt"/>
</dbReference>
<dbReference type="PROSITE" id="PS50297">
    <property type="entry name" value="ANK_REP_REGION"/>
    <property type="match status" value="1"/>
</dbReference>
<dbReference type="SUPFAM" id="SSF48403">
    <property type="entry name" value="Ankyrin repeat"/>
    <property type="match status" value="1"/>
</dbReference>
<proteinExistence type="predicted"/>
<dbReference type="Pfam" id="PF12796">
    <property type="entry name" value="Ank_2"/>
    <property type="match status" value="1"/>
</dbReference>
<gene>
    <name evidence="2" type="ORF">L596_011021</name>
</gene>
<dbReference type="AlphaFoldDB" id="A0A4U5NS35"/>
<reference evidence="2 3" key="2">
    <citation type="journal article" date="2019" name="G3 (Bethesda)">
        <title>Hybrid Assembly of the Genome of the Entomopathogenic Nematode Steinernema carpocapsae Identifies the X-Chromosome.</title>
        <authorList>
            <person name="Serra L."/>
            <person name="Macchietto M."/>
            <person name="Macias-Munoz A."/>
            <person name="McGill C.J."/>
            <person name="Rodriguez I.M."/>
            <person name="Rodriguez B."/>
            <person name="Murad R."/>
            <person name="Mortazavi A."/>
        </authorList>
    </citation>
    <scope>NUCLEOTIDE SEQUENCE [LARGE SCALE GENOMIC DNA]</scope>
    <source>
        <strain evidence="2 3">ALL</strain>
    </source>
</reference>
<evidence type="ECO:0000313" key="3">
    <source>
        <dbReference type="Proteomes" id="UP000298663"/>
    </source>
</evidence>
<feature type="repeat" description="ANK" evidence="1">
    <location>
        <begin position="270"/>
        <end position="302"/>
    </location>
</feature>
<name>A0A4U5NS35_STECR</name>
<dbReference type="PROSITE" id="PS50088">
    <property type="entry name" value="ANK_REPEAT"/>
    <property type="match status" value="1"/>
</dbReference>
<protein>
    <submittedName>
        <fullName evidence="2">Uncharacterized protein</fullName>
    </submittedName>
</protein>